<comment type="subcellular location">
    <subcellularLocation>
        <location evidence="2 10">Cell membrane</location>
        <topology evidence="2 10">Multi-pass membrane protein</topology>
    </subcellularLocation>
</comment>
<feature type="region of interest" description="Disordered" evidence="11">
    <location>
        <begin position="704"/>
        <end position="749"/>
    </location>
</feature>
<evidence type="ECO:0000256" key="11">
    <source>
        <dbReference type="SAM" id="MobiDB-lite"/>
    </source>
</evidence>
<feature type="compositionally biased region" description="Polar residues" evidence="11">
    <location>
        <begin position="732"/>
        <end position="749"/>
    </location>
</feature>
<dbReference type="InterPro" id="IPR026777">
    <property type="entry name" value="PRM1"/>
</dbReference>
<feature type="transmembrane region" description="Helical" evidence="10">
    <location>
        <begin position="60"/>
        <end position="80"/>
    </location>
</feature>
<name>A0A6A5SEW3_9PLEO</name>
<evidence type="ECO:0000256" key="2">
    <source>
        <dbReference type="ARBA" id="ARBA00004651"/>
    </source>
</evidence>
<feature type="transmembrane region" description="Helical" evidence="10">
    <location>
        <begin position="327"/>
        <end position="346"/>
    </location>
</feature>
<dbReference type="GO" id="GO:0032220">
    <property type="term" value="P:plasma membrane fusion involved in cytogamy"/>
    <property type="evidence" value="ECO:0007669"/>
    <property type="project" value="TreeGrafter"/>
</dbReference>
<evidence type="ECO:0000256" key="3">
    <source>
        <dbReference type="ARBA" id="ARBA00010780"/>
    </source>
</evidence>
<accession>A0A6A5SEW3</accession>
<evidence type="ECO:0000256" key="10">
    <source>
        <dbReference type="RuleBase" id="RU366035"/>
    </source>
</evidence>
<evidence type="ECO:0000256" key="8">
    <source>
        <dbReference type="ARBA" id="ARBA00023136"/>
    </source>
</evidence>
<evidence type="ECO:0000313" key="13">
    <source>
        <dbReference type="Proteomes" id="UP000800038"/>
    </source>
</evidence>
<gene>
    <name evidence="12" type="ORF">EJ02DRAFT_32487</name>
</gene>
<protein>
    <recommendedName>
        <fullName evidence="10">Plasma membrane fusion protein PRM1</fullName>
    </recommendedName>
</protein>
<keyword evidence="6 10" id="KW-0184">Conjugation</keyword>
<keyword evidence="5 10" id="KW-0812">Transmembrane</keyword>
<dbReference type="GO" id="GO:0043332">
    <property type="term" value="C:mating projection tip"/>
    <property type="evidence" value="ECO:0007669"/>
    <property type="project" value="UniProtKB-UniRule"/>
</dbReference>
<organism evidence="12 13">
    <name type="scientific">Clathrospora elynae</name>
    <dbReference type="NCBI Taxonomy" id="706981"/>
    <lineage>
        <taxon>Eukaryota</taxon>
        <taxon>Fungi</taxon>
        <taxon>Dikarya</taxon>
        <taxon>Ascomycota</taxon>
        <taxon>Pezizomycotina</taxon>
        <taxon>Dothideomycetes</taxon>
        <taxon>Pleosporomycetidae</taxon>
        <taxon>Pleosporales</taxon>
        <taxon>Diademaceae</taxon>
        <taxon>Clathrospora</taxon>
    </lineage>
</organism>
<evidence type="ECO:0000256" key="1">
    <source>
        <dbReference type="ARBA" id="ARBA00002512"/>
    </source>
</evidence>
<evidence type="ECO:0000313" key="12">
    <source>
        <dbReference type="EMBL" id="KAF1938108.1"/>
    </source>
</evidence>
<evidence type="ECO:0000256" key="5">
    <source>
        <dbReference type="ARBA" id="ARBA00022692"/>
    </source>
</evidence>
<dbReference type="PANTHER" id="PTHR31030">
    <property type="entry name" value="PLASMA MEMBRANE FUSION PROTEIN PRM1"/>
    <property type="match status" value="1"/>
</dbReference>
<feature type="transmembrane region" description="Helical" evidence="10">
    <location>
        <begin position="590"/>
        <end position="611"/>
    </location>
</feature>
<dbReference type="AlphaFoldDB" id="A0A6A5SEW3"/>
<dbReference type="EMBL" id="ML976114">
    <property type="protein sequence ID" value="KAF1938108.1"/>
    <property type="molecule type" value="Genomic_DNA"/>
</dbReference>
<keyword evidence="8 10" id="KW-0472">Membrane</keyword>
<dbReference type="PANTHER" id="PTHR31030:SF1">
    <property type="entry name" value="PLASMA MEMBRANE FUSION PROTEIN PRM1"/>
    <property type="match status" value="1"/>
</dbReference>
<comment type="caution">
    <text evidence="10">Lacks conserved residue(s) required for the propagation of feature annotation.</text>
</comment>
<dbReference type="OrthoDB" id="5356111at2759"/>
<feature type="transmembrane region" description="Helical" evidence="10">
    <location>
        <begin position="411"/>
        <end position="432"/>
    </location>
</feature>
<comment type="function">
    <text evidence="1 10">Involved in cell fusion during mating by stabilizing the plasma membrane fusion event.</text>
</comment>
<reference evidence="12" key="1">
    <citation type="journal article" date="2020" name="Stud. Mycol.">
        <title>101 Dothideomycetes genomes: a test case for predicting lifestyles and emergence of pathogens.</title>
        <authorList>
            <person name="Haridas S."/>
            <person name="Albert R."/>
            <person name="Binder M."/>
            <person name="Bloem J."/>
            <person name="Labutti K."/>
            <person name="Salamov A."/>
            <person name="Andreopoulos B."/>
            <person name="Baker S."/>
            <person name="Barry K."/>
            <person name="Bills G."/>
            <person name="Bluhm B."/>
            <person name="Cannon C."/>
            <person name="Castanera R."/>
            <person name="Culley D."/>
            <person name="Daum C."/>
            <person name="Ezra D."/>
            <person name="Gonzalez J."/>
            <person name="Henrissat B."/>
            <person name="Kuo A."/>
            <person name="Liang C."/>
            <person name="Lipzen A."/>
            <person name="Lutzoni F."/>
            <person name="Magnuson J."/>
            <person name="Mondo S."/>
            <person name="Nolan M."/>
            <person name="Ohm R."/>
            <person name="Pangilinan J."/>
            <person name="Park H.-J."/>
            <person name="Ramirez L."/>
            <person name="Alfaro M."/>
            <person name="Sun H."/>
            <person name="Tritt A."/>
            <person name="Yoshinaga Y."/>
            <person name="Zwiers L.-H."/>
            <person name="Turgeon B."/>
            <person name="Goodwin S."/>
            <person name="Spatafora J."/>
            <person name="Crous P."/>
            <person name="Grigoriev I."/>
        </authorList>
    </citation>
    <scope>NUCLEOTIDE SEQUENCE</scope>
    <source>
        <strain evidence="12">CBS 161.51</strain>
    </source>
</reference>
<evidence type="ECO:0000256" key="9">
    <source>
        <dbReference type="ARBA" id="ARBA00023180"/>
    </source>
</evidence>
<evidence type="ECO:0000256" key="4">
    <source>
        <dbReference type="ARBA" id="ARBA00022475"/>
    </source>
</evidence>
<evidence type="ECO:0000256" key="7">
    <source>
        <dbReference type="ARBA" id="ARBA00022989"/>
    </source>
</evidence>
<dbReference type="GO" id="GO:0005886">
    <property type="term" value="C:plasma membrane"/>
    <property type="evidence" value="ECO:0007669"/>
    <property type="project" value="UniProtKB-SubCell"/>
</dbReference>
<comment type="similarity">
    <text evidence="3 10">Belongs to the PRM1 family.</text>
</comment>
<dbReference type="Proteomes" id="UP000800038">
    <property type="component" value="Unassembled WGS sequence"/>
</dbReference>
<evidence type="ECO:0000256" key="6">
    <source>
        <dbReference type="ARBA" id="ARBA00022971"/>
    </source>
</evidence>
<proteinExistence type="inferred from homology"/>
<keyword evidence="13" id="KW-1185">Reference proteome</keyword>
<keyword evidence="4 10" id="KW-1003">Cell membrane</keyword>
<feature type="region of interest" description="Disordered" evidence="11">
    <location>
        <begin position="1"/>
        <end position="42"/>
    </location>
</feature>
<keyword evidence="9" id="KW-0325">Glycoprotein</keyword>
<sequence>MASSANQQQPFPPVPPSMSAGDSHEMRDYYPPQDAPRPTINQTPNFKPYLGLRARLSQIWINRWTILLLLVLIRLLFAIASTDSSLVSARREALSACTQVESIGSSMASMPHYMSKGVNEMTASGVEKAVTGLMAMLEMSVTGIEEIVLFVIHMMTGTYLCLITLAVSGSLHAAVEVGEAINKKLNQTIDEVTDDMGNAVKSVSDGINSIMDKINFNIPGFQKPTINLDQQITKLKALEVPPEMQEDLQKLNQSIPTFEDVQNFTDNIIRLPFEEVKKLIQGMNKFEFNRSILPVPQKETLNFCSEGNSINEFFDELIELAYNARKIALGVLIVAAIIVCVPMAWMERRRYRKMQMHAGLFAEGHEAMDVVYVASRPMSSGVGLWFGRKFGSARRQAVVRWAWAYATSVPMMFLLSLGIAGLFACFCQYLLLKAIEDKTPELTNQVADFAGKVVSSLQNASISWSDGVNSAVGDLDNKINDDIFGWVNQSTTAVNDTLNGFVDQMTTTLNDTFGGTVLFQKGLTWVQDHAHVQFPGVGNDTFSIGALADKSDSDSASQLLANPNGKAKDEITEAVERVIQALMSGIRQEALISTALLLIWLFIAIGGLVYASTQLFRRDDSELGRNPYVIDPVINPIIDHEPKPSADYPAAAPPQYAANDYHVNKAAPYTLTHRPFPTFEHNDDVEPQTEKVGQVGAYAITESSRPGHLRASSHGHIADPSPLDDRAGPFSDQHQSNYPRDKQQQNPFI</sequence>
<keyword evidence="7 10" id="KW-1133">Transmembrane helix</keyword>